<evidence type="ECO:0000313" key="14">
    <source>
        <dbReference type="EMBL" id="PZT48134.1"/>
    </source>
</evidence>
<evidence type="ECO:0000256" key="4">
    <source>
        <dbReference type="ARBA" id="ARBA00022519"/>
    </source>
</evidence>
<dbReference type="GO" id="GO:0005829">
    <property type="term" value="C:cytosol"/>
    <property type="evidence" value="ECO:0007669"/>
    <property type="project" value="TreeGrafter"/>
</dbReference>
<comment type="caution">
    <text evidence="14">The sequence shown here is derived from an EMBL/GenBank/DDBJ whole genome shotgun (WGS) entry which is preliminary data.</text>
</comment>
<keyword evidence="7" id="KW-0448">Lipopolysaccharide biosynthesis</keyword>
<evidence type="ECO:0000256" key="2">
    <source>
        <dbReference type="ARBA" id="ARBA00004713"/>
    </source>
</evidence>
<dbReference type="OrthoDB" id="9760688at2"/>
<evidence type="ECO:0000256" key="11">
    <source>
        <dbReference type="ARBA" id="ARBA00044190"/>
    </source>
</evidence>
<evidence type="ECO:0000256" key="12">
    <source>
        <dbReference type="ARBA" id="ARBA00044330"/>
    </source>
</evidence>
<dbReference type="InterPro" id="IPR002201">
    <property type="entry name" value="Glyco_trans_9"/>
</dbReference>
<comment type="similarity">
    <text evidence="9">Belongs to the glycosyltransferase 9 family.</text>
</comment>
<dbReference type="InterPro" id="IPR011908">
    <property type="entry name" value="LipoPS_heptosylTferase-I"/>
</dbReference>
<keyword evidence="4" id="KW-0997">Cell inner membrane</keyword>
<evidence type="ECO:0000313" key="15">
    <source>
        <dbReference type="Proteomes" id="UP000249746"/>
    </source>
</evidence>
<organism evidence="14 15">
    <name type="scientific">Helicobacter valdiviensis</name>
    <dbReference type="NCBI Taxonomy" id="1458358"/>
    <lineage>
        <taxon>Bacteria</taxon>
        <taxon>Pseudomonadati</taxon>
        <taxon>Campylobacterota</taxon>
        <taxon>Epsilonproteobacteria</taxon>
        <taxon>Campylobacterales</taxon>
        <taxon>Helicobacteraceae</taxon>
        <taxon>Helicobacter</taxon>
    </lineage>
</organism>
<dbReference type="GO" id="GO:0009244">
    <property type="term" value="P:lipopolysaccharide core region biosynthetic process"/>
    <property type="evidence" value="ECO:0007669"/>
    <property type="project" value="InterPro"/>
</dbReference>
<dbReference type="NCBIfam" id="TIGR02193">
    <property type="entry name" value="heptsyl_trn_I"/>
    <property type="match status" value="1"/>
</dbReference>
<dbReference type="PANTHER" id="PTHR30160:SF19">
    <property type="entry name" value="LIPOPOLYSACCHARIDE HEPTOSYLTRANSFERASE 1"/>
    <property type="match status" value="1"/>
</dbReference>
<gene>
    <name evidence="14" type="ORF">B6S12_05275</name>
</gene>
<keyword evidence="8" id="KW-0472">Membrane</keyword>
<dbReference type="PANTHER" id="PTHR30160">
    <property type="entry name" value="TETRAACYLDISACCHARIDE 4'-KINASE-RELATED"/>
    <property type="match status" value="1"/>
</dbReference>
<dbReference type="GO" id="GO:0005886">
    <property type="term" value="C:plasma membrane"/>
    <property type="evidence" value="ECO:0007669"/>
    <property type="project" value="UniProtKB-SubCell"/>
</dbReference>
<sequence>MLKIAIVRLSAMGDIIHSASILPLFLKCLYEIEPNITLHWYVDSIFAEILEDSPLIHKVIPLPLKQSIQTKNFKQLFAIYKTLKKEKYDYVLDLQGLLKSAIIGKILPSKNFIGFDRKSIKEPLASLFYTKKIHSPYEEHILLRNAKLAFLAFGLQYPTLEQLLASKNFLGHQKQDFFSQTPKKVLFVLETSKLNKTYPLNSFLELAKLFNTLKIKPILLSHKTPLPQSQNYYSIHSLNLKEVKSLLANMDLVIGGDTGITHLAWALSIPSITLFGATPKARFSLQTKINLSLEANKNANYDKKDFSIQNIQPIDIFSLAQSLLKEVL</sequence>
<dbReference type="InterPro" id="IPR051199">
    <property type="entry name" value="LPS_LOS_Heptosyltrfase"/>
</dbReference>
<comment type="pathway">
    <text evidence="2">Bacterial outer membrane biogenesis; LPS core biosynthesis.</text>
</comment>
<dbReference type="Gene3D" id="3.40.50.2000">
    <property type="entry name" value="Glycogen Phosphorylase B"/>
    <property type="match status" value="2"/>
</dbReference>
<keyword evidence="3" id="KW-1003">Cell membrane</keyword>
<protein>
    <recommendedName>
        <fullName evidence="11">Lipopolysaccharide heptosyltransferase 1</fullName>
        <ecNumber evidence="10">2.4.99.23</ecNumber>
    </recommendedName>
    <alternativeName>
        <fullName evidence="12">ADP-heptose:lipopolysaccharide heptosyltransferase I</fullName>
    </alternativeName>
</protein>
<dbReference type="AlphaFoldDB" id="A0A2W6MUE4"/>
<dbReference type="GO" id="GO:0008713">
    <property type="term" value="F:ADP-heptose-lipopolysaccharide heptosyltransferase activity"/>
    <property type="evidence" value="ECO:0007669"/>
    <property type="project" value="TreeGrafter"/>
</dbReference>
<name>A0A2W6MUE4_9HELI</name>
<comment type="subcellular location">
    <subcellularLocation>
        <location evidence="1">Cell inner membrane</location>
        <topology evidence="1">Peripheral membrane protein</topology>
        <orientation evidence="1">Cytoplasmic side</orientation>
    </subcellularLocation>
</comment>
<keyword evidence="15" id="KW-1185">Reference proteome</keyword>
<dbReference type="EC" id="2.4.99.23" evidence="10"/>
<dbReference type="Proteomes" id="UP000249746">
    <property type="component" value="Unassembled WGS sequence"/>
</dbReference>
<accession>A0A2W6MUE4</accession>
<reference evidence="14 15" key="1">
    <citation type="submission" date="2017-03" db="EMBL/GenBank/DDBJ databases">
        <title>Genomic and clinical evidence uncovers the enterohepatic species Helicobacter valdiviensis as a potential human intestinal pathogen.</title>
        <authorList>
            <person name="Fresia P."/>
            <person name="Jara R."/>
            <person name="Sierra R."/>
            <person name="Ferres I."/>
            <person name="Greif G."/>
            <person name="Iraola G."/>
            <person name="Collado L."/>
        </authorList>
    </citation>
    <scope>NUCLEOTIDE SEQUENCE [LARGE SCALE GENOMIC DNA]</scope>
    <source>
        <strain evidence="14 15">WBE14</strain>
    </source>
</reference>
<evidence type="ECO:0000256" key="7">
    <source>
        <dbReference type="ARBA" id="ARBA00022985"/>
    </source>
</evidence>
<comment type="catalytic activity">
    <reaction evidence="13">
        <text>an alpha-Kdo-(2-&gt;4)-alpha-Kdo-(2-&gt;6)-lipid A + ADP-L-glycero-beta-D-manno-heptose = an L-alpha-D-Hep-(1-&gt;5)-[alpha-Kdo-(2-&gt;4)]-alpha-Kdo-(2-&gt;6)-lipid A + ADP + H(+)</text>
        <dbReference type="Rhea" id="RHEA:74067"/>
        <dbReference type="ChEBI" id="CHEBI:15378"/>
        <dbReference type="ChEBI" id="CHEBI:61506"/>
        <dbReference type="ChEBI" id="CHEBI:176431"/>
        <dbReference type="ChEBI" id="CHEBI:193068"/>
        <dbReference type="ChEBI" id="CHEBI:456216"/>
        <dbReference type="EC" id="2.4.99.23"/>
    </reaction>
</comment>
<proteinExistence type="inferred from homology"/>
<dbReference type="SUPFAM" id="SSF53756">
    <property type="entry name" value="UDP-Glycosyltransferase/glycogen phosphorylase"/>
    <property type="match status" value="1"/>
</dbReference>
<dbReference type="EMBL" id="NBIU01000012">
    <property type="protein sequence ID" value="PZT48134.1"/>
    <property type="molecule type" value="Genomic_DNA"/>
</dbReference>
<evidence type="ECO:0000256" key="10">
    <source>
        <dbReference type="ARBA" id="ARBA00044041"/>
    </source>
</evidence>
<dbReference type="RefSeq" id="WP_111229767.1">
    <property type="nucleotide sequence ID" value="NZ_NBIU01000012.1"/>
</dbReference>
<evidence type="ECO:0000256" key="9">
    <source>
        <dbReference type="ARBA" id="ARBA00043995"/>
    </source>
</evidence>
<evidence type="ECO:0000256" key="8">
    <source>
        <dbReference type="ARBA" id="ARBA00023136"/>
    </source>
</evidence>
<dbReference type="Pfam" id="PF01075">
    <property type="entry name" value="Glyco_transf_9"/>
    <property type="match status" value="1"/>
</dbReference>
<keyword evidence="6 14" id="KW-0808">Transferase</keyword>
<keyword evidence="5" id="KW-0328">Glycosyltransferase</keyword>
<dbReference type="CDD" id="cd03789">
    <property type="entry name" value="GT9_LPS_heptosyltransferase"/>
    <property type="match status" value="1"/>
</dbReference>
<evidence type="ECO:0000256" key="1">
    <source>
        <dbReference type="ARBA" id="ARBA00004515"/>
    </source>
</evidence>
<evidence type="ECO:0000256" key="13">
    <source>
        <dbReference type="ARBA" id="ARBA00049201"/>
    </source>
</evidence>
<evidence type="ECO:0000256" key="6">
    <source>
        <dbReference type="ARBA" id="ARBA00022679"/>
    </source>
</evidence>
<evidence type="ECO:0000256" key="3">
    <source>
        <dbReference type="ARBA" id="ARBA00022475"/>
    </source>
</evidence>
<evidence type="ECO:0000256" key="5">
    <source>
        <dbReference type="ARBA" id="ARBA00022676"/>
    </source>
</evidence>